<dbReference type="NCBIfam" id="TIGR00633">
    <property type="entry name" value="xth"/>
    <property type="match status" value="1"/>
</dbReference>
<gene>
    <name evidence="10" type="ORF">R1CP_37080</name>
</gene>
<dbReference type="InterPro" id="IPR005135">
    <property type="entry name" value="Endo/exonuclease/phosphatase"/>
</dbReference>
<evidence type="ECO:0000256" key="8">
    <source>
        <dbReference type="SAM" id="MobiDB-lite"/>
    </source>
</evidence>
<name>A0A1B1KHD0_RHOOP</name>
<keyword evidence="3" id="KW-0378">Hydrolase</keyword>
<dbReference type="SUPFAM" id="SSF56219">
    <property type="entry name" value="DNase I-like"/>
    <property type="match status" value="1"/>
</dbReference>
<evidence type="ECO:0000256" key="4">
    <source>
        <dbReference type="ARBA" id="ARBA00022842"/>
    </source>
</evidence>
<dbReference type="PROSITE" id="PS51435">
    <property type="entry name" value="AP_NUCLEASE_F1_4"/>
    <property type="match status" value="1"/>
</dbReference>
<feature type="site" description="Transition state stabilizer" evidence="7">
    <location>
        <position position="148"/>
    </location>
</feature>
<dbReference type="AlphaFoldDB" id="A0A1B1KHD0"/>
<feature type="active site" description="Proton donor/acceptor" evidence="5">
    <location>
        <position position="146"/>
    </location>
</feature>
<dbReference type="Gene3D" id="3.60.10.10">
    <property type="entry name" value="Endonuclease/exonuclease/phosphatase"/>
    <property type="match status" value="1"/>
</dbReference>
<evidence type="ECO:0000256" key="1">
    <source>
        <dbReference type="ARBA" id="ARBA00007092"/>
    </source>
</evidence>
<dbReference type="Pfam" id="PF03372">
    <property type="entry name" value="Exo_endo_phos"/>
    <property type="match status" value="1"/>
</dbReference>
<feature type="binding site" evidence="6">
    <location>
        <position position="146"/>
    </location>
    <ligand>
        <name>Mg(2+)</name>
        <dbReference type="ChEBI" id="CHEBI:18420"/>
        <label>1</label>
    </ligand>
</feature>
<dbReference type="InterPro" id="IPR037493">
    <property type="entry name" value="ExoIII-like"/>
</dbReference>
<evidence type="ECO:0000259" key="9">
    <source>
        <dbReference type="Pfam" id="PF03372"/>
    </source>
</evidence>
<comment type="similarity">
    <text evidence="1">Belongs to the DNA repair enzymes AP/ExoA family.</text>
</comment>
<feature type="binding site" evidence="6">
    <location>
        <position position="34"/>
    </location>
    <ligand>
        <name>Mg(2+)</name>
        <dbReference type="ChEBI" id="CHEBI:18420"/>
        <label>1</label>
    </ligand>
</feature>
<evidence type="ECO:0000256" key="6">
    <source>
        <dbReference type="PIRSR" id="PIRSR604808-2"/>
    </source>
</evidence>
<feature type="binding site" evidence="6">
    <location>
        <position position="148"/>
    </location>
    <ligand>
        <name>Mg(2+)</name>
        <dbReference type="ChEBI" id="CHEBI:18420"/>
        <label>1</label>
    </ligand>
</feature>
<feature type="binding site" evidence="6">
    <location>
        <position position="251"/>
    </location>
    <ligand>
        <name>Mg(2+)</name>
        <dbReference type="ChEBI" id="CHEBI:18420"/>
        <label>1</label>
    </ligand>
</feature>
<dbReference type="InterPro" id="IPR020847">
    <property type="entry name" value="AP_endonuclease_F1_BS"/>
</dbReference>
<feature type="active site" description="Proton acceptor" evidence="5">
    <location>
        <position position="251"/>
    </location>
</feature>
<sequence>MKIVSWNVNSVRTRLPRIEALLARHTPDLLCLQELKTGETTFPAEELAASGYHAVIHGQPGRNGVAMVARAPLADITRGFTGDPVPDQARVLSASVGTLRIVTVYVVNGQSTHSREYAVKLRWLDSFTRWLRATNQPSDPLLVVGDFNIAPDDRDVYAPDTWRGQNLCSDSERRHLKNLTTWGLIDLTRLHHPGPGPYTFWDYRQGAFHRGWGWRIDLALATAPVAERCTDVQVDRDERKPSFGEGKPSDHAPLVITEAAPTEWAPRPQPG</sequence>
<organism evidence="10 11">
    <name type="scientific">Rhodococcus opacus</name>
    <name type="common">Nocardia opaca</name>
    <dbReference type="NCBI Taxonomy" id="37919"/>
    <lineage>
        <taxon>Bacteria</taxon>
        <taxon>Bacillati</taxon>
        <taxon>Actinomycetota</taxon>
        <taxon>Actinomycetes</taxon>
        <taxon>Mycobacteriales</taxon>
        <taxon>Nocardiaceae</taxon>
        <taxon>Rhodococcus</taxon>
    </lineage>
</organism>
<feature type="binding site" evidence="6">
    <location>
        <position position="7"/>
    </location>
    <ligand>
        <name>Mg(2+)</name>
        <dbReference type="ChEBI" id="CHEBI:18420"/>
        <label>1</label>
    </ligand>
</feature>
<protein>
    <submittedName>
        <fullName evidence="10">Exodeoxyribonuclease III</fullName>
    </submittedName>
</protein>
<dbReference type="PANTHER" id="PTHR43250">
    <property type="entry name" value="EXODEOXYRIBONUCLEASE III"/>
    <property type="match status" value="1"/>
</dbReference>
<evidence type="ECO:0000313" key="11">
    <source>
        <dbReference type="Proteomes" id="UP000186108"/>
    </source>
</evidence>
<evidence type="ECO:0000256" key="2">
    <source>
        <dbReference type="ARBA" id="ARBA00022723"/>
    </source>
</evidence>
<evidence type="ECO:0000256" key="5">
    <source>
        <dbReference type="PIRSR" id="PIRSR604808-1"/>
    </source>
</evidence>
<dbReference type="InterPro" id="IPR036691">
    <property type="entry name" value="Endo/exonu/phosph_ase_sf"/>
</dbReference>
<evidence type="ECO:0000313" key="10">
    <source>
        <dbReference type="EMBL" id="ANS32022.1"/>
    </source>
</evidence>
<dbReference type="RefSeq" id="WP_065493545.1">
    <property type="nucleotide sequence ID" value="NZ_CP009112.1"/>
</dbReference>
<dbReference type="InterPro" id="IPR004808">
    <property type="entry name" value="AP_endonuc_1"/>
</dbReference>
<feature type="active site" evidence="5">
    <location>
        <position position="105"/>
    </location>
</feature>
<geneLocation type="plasmid" evidence="11">
    <name>pr1cp1</name>
</geneLocation>
<dbReference type="GO" id="GO:0004519">
    <property type="term" value="F:endonuclease activity"/>
    <property type="evidence" value="ECO:0007669"/>
    <property type="project" value="InterPro"/>
</dbReference>
<dbReference type="Proteomes" id="UP000186108">
    <property type="component" value="Plasmid pR1CP1"/>
</dbReference>
<dbReference type="GO" id="GO:0008311">
    <property type="term" value="F:double-stranded DNA 3'-5' DNA exonuclease activity"/>
    <property type="evidence" value="ECO:0007669"/>
    <property type="project" value="InterPro"/>
</dbReference>
<comment type="cofactor">
    <cofactor evidence="6">
        <name>Mg(2+)</name>
        <dbReference type="ChEBI" id="CHEBI:18420"/>
    </cofactor>
    <cofactor evidence="6">
        <name>Mn(2+)</name>
        <dbReference type="ChEBI" id="CHEBI:29035"/>
    </cofactor>
    <text evidence="6">Probably binds two magnesium or manganese ions per subunit.</text>
</comment>
<dbReference type="GO" id="GO:0046872">
    <property type="term" value="F:metal ion binding"/>
    <property type="evidence" value="ECO:0007669"/>
    <property type="project" value="UniProtKB-KW"/>
</dbReference>
<feature type="domain" description="Endonuclease/exonuclease/phosphatase" evidence="9">
    <location>
        <begin position="4"/>
        <end position="251"/>
    </location>
</feature>
<keyword evidence="2 6" id="KW-0479">Metal-binding</keyword>
<feature type="region of interest" description="Disordered" evidence="8">
    <location>
        <begin position="232"/>
        <end position="271"/>
    </location>
</feature>
<reference evidence="10 11" key="1">
    <citation type="submission" date="2014-07" db="EMBL/GenBank/DDBJ databases">
        <authorList>
            <person name="Zhang J.E."/>
            <person name="Yang H."/>
            <person name="Guo J."/>
            <person name="Deng Z."/>
            <person name="Luo H."/>
            <person name="Luo M."/>
            <person name="Zhao B."/>
        </authorList>
    </citation>
    <scope>NUCLEOTIDE SEQUENCE [LARGE SCALE GENOMIC DNA]</scope>
    <source>
        <strain evidence="10 11">1CP</strain>
        <plasmid evidence="11">Plasmid pr1cp1</plasmid>
    </source>
</reference>
<feature type="site" description="Interaction with DNA substrate" evidence="7">
    <location>
        <position position="251"/>
    </location>
</feature>
<feature type="binding site" evidence="6">
    <location>
        <position position="250"/>
    </location>
    <ligand>
        <name>Mg(2+)</name>
        <dbReference type="ChEBI" id="CHEBI:18420"/>
        <label>1</label>
    </ligand>
</feature>
<dbReference type="PATRIC" id="fig|37919.13.peg.7813"/>
<dbReference type="PANTHER" id="PTHR43250:SF2">
    <property type="entry name" value="EXODEOXYRIBONUCLEASE III"/>
    <property type="match status" value="1"/>
</dbReference>
<dbReference type="GO" id="GO:0003677">
    <property type="term" value="F:DNA binding"/>
    <property type="evidence" value="ECO:0007669"/>
    <property type="project" value="InterPro"/>
</dbReference>
<dbReference type="NCBIfam" id="TIGR00195">
    <property type="entry name" value="exoDNase_III"/>
    <property type="match status" value="1"/>
</dbReference>
<feature type="site" description="Important for catalytic activity" evidence="7">
    <location>
        <position position="217"/>
    </location>
</feature>
<proteinExistence type="inferred from homology"/>
<keyword evidence="4 6" id="KW-0460">Magnesium</keyword>
<feature type="compositionally biased region" description="Basic and acidic residues" evidence="8">
    <location>
        <begin position="232"/>
        <end position="250"/>
    </location>
</feature>
<dbReference type="PROSITE" id="PS00726">
    <property type="entry name" value="AP_NUCLEASE_F1_1"/>
    <property type="match status" value="1"/>
</dbReference>
<evidence type="ECO:0000256" key="7">
    <source>
        <dbReference type="PIRSR" id="PIRSR604808-3"/>
    </source>
</evidence>
<dbReference type="EMBL" id="CP009112">
    <property type="protein sequence ID" value="ANS32022.1"/>
    <property type="molecule type" value="Genomic_DNA"/>
</dbReference>
<evidence type="ECO:0000256" key="3">
    <source>
        <dbReference type="ARBA" id="ARBA00022801"/>
    </source>
</evidence>
<keyword evidence="10" id="KW-0614">Plasmid</keyword>
<dbReference type="CDD" id="cd09086">
    <property type="entry name" value="ExoIII-like_AP-endo"/>
    <property type="match status" value="1"/>
</dbReference>
<accession>A0A1B1KHD0</accession>
<dbReference type="GO" id="GO:0006281">
    <property type="term" value="P:DNA repair"/>
    <property type="evidence" value="ECO:0007669"/>
    <property type="project" value="InterPro"/>
</dbReference>
<keyword evidence="6" id="KW-0464">Manganese</keyword>